<organism evidence="1 2">
    <name type="scientific">Sporolactobacillus laevolacticus DSM 442</name>
    <dbReference type="NCBI Taxonomy" id="1395513"/>
    <lineage>
        <taxon>Bacteria</taxon>
        <taxon>Bacillati</taxon>
        <taxon>Bacillota</taxon>
        <taxon>Bacilli</taxon>
        <taxon>Bacillales</taxon>
        <taxon>Sporolactobacillaceae</taxon>
        <taxon>Sporolactobacillus</taxon>
    </lineage>
</organism>
<dbReference type="EMBL" id="AWTC01000006">
    <property type="protein sequence ID" value="EST12244.1"/>
    <property type="molecule type" value="Genomic_DNA"/>
</dbReference>
<gene>
    <name evidence="1" type="ORF">P343_08245</name>
</gene>
<accession>V6J648</accession>
<dbReference type="Proteomes" id="UP000018296">
    <property type="component" value="Unassembled WGS sequence"/>
</dbReference>
<reference evidence="1 2" key="1">
    <citation type="journal article" date="2013" name="Genome Announc.">
        <title>Genome Sequence of Sporolactobacillus laevolacticus DSM442, an Efficient Polymer-Grade D-Lactate Producer from Agricultural Waste Cottonseed as a Nitrogen Source.</title>
        <authorList>
            <person name="Wang H."/>
            <person name="Wang L."/>
            <person name="Ju J."/>
            <person name="Yu B."/>
            <person name="Ma Y."/>
        </authorList>
    </citation>
    <scope>NUCLEOTIDE SEQUENCE [LARGE SCALE GENOMIC DNA]</scope>
    <source>
        <strain evidence="1 2">DSM 442</strain>
    </source>
</reference>
<name>V6J648_9BACL</name>
<keyword evidence="2" id="KW-1185">Reference proteome</keyword>
<comment type="caution">
    <text evidence="1">The sequence shown here is derived from an EMBL/GenBank/DDBJ whole genome shotgun (WGS) entry which is preliminary data.</text>
</comment>
<evidence type="ECO:0000313" key="2">
    <source>
        <dbReference type="Proteomes" id="UP000018296"/>
    </source>
</evidence>
<evidence type="ECO:0000313" key="1">
    <source>
        <dbReference type="EMBL" id="EST12244.1"/>
    </source>
</evidence>
<dbReference type="RefSeq" id="WP_023509914.1">
    <property type="nucleotide sequence ID" value="NZ_AWTC01000006.1"/>
</dbReference>
<dbReference type="PATRIC" id="fig|1395513.3.peg.1670"/>
<sequence length="112" mass="13657">MSSHAKYAQVDNYLDLYLYAKQLHDHEWQEEIKRKLAELQNGRDDFEKLKEKDLQEQFTYVNRRILNLYQQLRSDAQFPADDLKAELFTLKQRRIELGKEIDRLRVQNQRIC</sequence>
<dbReference type="AlphaFoldDB" id="V6J648"/>
<protein>
    <submittedName>
        <fullName evidence="1">Uncharacterized protein</fullName>
    </submittedName>
</protein>
<proteinExistence type="predicted"/>
<dbReference type="OrthoDB" id="2988996at2"/>